<dbReference type="Proteomes" id="UP001596507">
    <property type="component" value="Unassembled WGS sequence"/>
</dbReference>
<comment type="function">
    <text evidence="7">Functions as a peptidoglycan terminase that cleaves nascent peptidoglycan strands endolytically to terminate their elongation.</text>
</comment>
<keyword evidence="4 7" id="KW-0472">Membrane</keyword>
<comment type="subcellular location">
    <subcellularLocation>
        <location evidence="7">Cell membrane</location>
        <topology evidence="7">Single-pass membrane protein</topology>
    </subcellularLocation>
</comment>
<evidence type="ECO:0000313" key="9">
    <source>
        <dbReference type="EMBL" id="MFC7268383.1"/>
    </source>
</evidence>
<evidence type="ECO:0000256" key="6">
    <source>
        <dbReference type="ARBA" id="ARBA00023316"/>
    </source>
</evidence>
<feature type="site" description="Important for catalytic activity" evidence="7">
    <location>
        <position position="342"/>
    </location>
</feature>
<comment type="similarity">
    <text evidence="7">Belongs to the transglycosylase MltG family.</text>
</comment>
<dbReference type="Gene3D" id="3.30.1490.480">
    <property type="entry name" value="Endolytic murein transglycosylase"/>
    <property type="match status" value="1"/>
</dbReference>
<dbReference type="Gene3D" id="3.30.160.60">
    <property type="entry name" value="Classic Zinc Finger"/>
    <property type="match status" value="1"/>
</dbReference>
<organism evidence="9 10">
    <name type="scientific">Microbacterium fluvii</name>
    <dbReference type="NCBI Taxonomy" id="415215"/>
    <lineage>
        <taxon>Bacteria</taxon>
        <taxon>Bacillati</taxon>
        <taxon>Actinomycetota</taxon>
        <taxon>Actinomycetes</taxon>
        <taxon>Micrococcales</taxon>
        <taxon>Microbacteriaceae</taxon>
        <taxon>Microbacterium</taxon>
    </lineage>
</organism>
<feature type="compositionally biased region" description="Low complexity" evidence="8">
    <location>
        <begin position="50"/>
        <end position="81"/>
    </location>
</feature>
<reference evidence="10" key="1">
    <citation type="journal article" date="2019" name="Int. J. Syst. Evol. Microbiol.">
        <title>The Global Catalogue of Microorganisms (GCM) 10K type strain sequencing project: providing services to taxonomists for standard genome sequencing and annotation.</title>
        <authorList>
            <consortium name="The Broad Institute Genomics Platform"/>
            <consortium name="The Broad Institute Genome Sequencing Center for Infectious Disease"/>
            <person name="Wu L."/>
            <person name="Ma J."/>
        </authorList>
    </citation>
    <scope>NUCLEOTIDE SEQUENCE [LARGE SCALE GENOMIC DNA]</scope>
    <source>
        <strain evidence="10">CGMCC 1.15772</strain>
    </source>
</reference>
<sequence length="475" mass="50910">MPETPSPDDQFADLFQKLPDPAARSGSPEQPTAPLSRREAREAAAREEAAPAQPAAAASVQATPGESTPAAPASAPRSSTSGLDDLFSGHRSTDDIGRTPPPPDKRRRRIGGWIALGIVLVVLGGIAAGGLWVWNTYEDKIREVMGWEEPKDYEDGLAHGEAVLTIVSGDTGQSISQSLYEEGVTKTSEAFYDYLIDSGQNPTFEPGSYGLQLQMTSAAALAAIQDPENRLENTAQLREGLTVDQSLTILAEGLGIPLEDFQAAIADPAAYGVDVDSAIADAGGQPLEGWLFPATYTFGPDVTAEEVIQTLVDRTVESLDNANVPEADRQEILTIASIIQREARYEDDFYKVSRVIQNRLQPGNQETYGYLQMDSTAQYGYGEMHDGTASSSAEALADDNPWNTYKVQGLPVGPISNPGDTAIDAAMHPADGDWLYFVTVNLNTGETVFTSNLADHEKAVAQWQAWCADNPDAGC</sequence>
<evidence type="ECO:0000256" key="1">
    <source>
        <dbReference type="ARBA" id="ARBA00022475"/>
    </source>
</evidence>
<keyword evidence="6 7" id="KW-0961">Cell wall biogenesis/degradation</keyword>
<dbReference type="HAMAP" id="MF_02065">
    <property type="entry name" value="MltG"/>
    <property type="match status" value="1"/>
</dbReference>
<keyword evidence="1 7" id="KW-1003">Cell membrane</keyword>
<feature type="transmembrane region" description="Helical" evidence="7">
    <location>
        <begin position="113"/>
        <end position="134"/>
    </location>
</feature>
<comment type="caution">
    <text evidence="9">The sequence shown here is derived from an EMBL/GenBank/DDBJ whole genome shotgun (WGS) entry which is preliminary data.</text>
</comment>
<dbReference type="EC" id="4.2.2.29" evidence="7"/>
<feature type="compositionally biased region" description="Basic and acidic residues" evidence="8">
    <location>
        <begin position="36"/>
        <end position="49"/>
    </location>
</feature>
<proteinExistence type="inferred from homology"/>
<evidence type="ECO:0000256" key="2">
    <source>
        <dbReference type="ARBA" id="ARBA00022692"/>
    </source>
</evidence>
<comment type="catalytic activity">
    <reaction evidence="7">
        <text>a peptidoglycan chain = a peptidoglycan chain with N-acetyl-1,6-anhydromuramyl-[peptide] at the reducing end + a peptidoglycan chain with N-acetylglucosamine at the non-reducing end.</text>
        <dbReference type="EC" id="4.2.2.29"/>
    </reaction>
</comment>
<dbReference type="NCBIfam" id="TIGR00247">
    <property type="entry name" value="endolytic transglycosylase MltG"/>
    <property type="match status" value="1"/>
</dbReference>
<evidence type="ECO:0000256" key="3">
    <source>
        <dbReference type="ARBA" id="ARBA00022989"/>
    </source>
</evidence>
<evidence type="ECO:0000256" key="7">
    <source>
        <dbReference type="HAMAP-Rule" id="MF_02065"/>
    </source>
</evidence>
<dbReference type="RefSeq" id="WP_262873286.1">
    <property type="nucleotide sequence ID" value="NZ_BAABKW010000002.1"/>
</dbReference>
<keyword evidence="10" id="KW-1185">Reference proteome</keyword>
<name>A0ABW2HEM0_9MICO</name>
<dbReference type="PANTHER" id="PTHR30518:SF2">
    <property type="entry name" value="ENDOLYTIC MUREIN TRANSGLYCOSYLASE"/>
    <property type="match status" value="1"/>
</dbReference>
<gene>
    <name evidence="7 9" type="primary">mltG</name>
    <name evidence="9" type="ORF">ACFQRL_05365</name>
</gene>
<dbReference type="EMBL" id="JBHTBE010000001">
    <property type="protein sequence ID" value="MFC7268383.1"/>
    <property type="molecule type" value="Genomic_DNA"/>
</dbReference>
<evidence type="ECO:0000313" key="10">
    <source>
        <dbReference type="Proteomes" id="UP001596507"/>
    </source>
</evidence>
<keyword evidence="5 7" id="KW-0456">Lyase</keyword>
<keyword evidence="2 7" id="KW-0812">Transmembrane</keyword>
<dbReference type="Pfam" id="PF02618">
    <property type="entry name" value="YceG"/>
    <property type="match status" value="1"/>
</dbReference>
<dbReference type="PANTHER" id="PTHR30518">
    <property type="entry name" value="ENDOLYTIC MUREIN TRANSGLYCOSYLASE"/>
    <property type="match status" value="1"/>
</dbReference>
<dbReference type="InterPro" id="IPR003770">
    <property type="entry name" value="MLTG-like"/>
</dbReference>
<keyword evidence="3 7" id="KW-1133">Transmembrane helix</keyword>
<feature type="compositionally biased region" description="Basic and acidic residues" evidence="8">
    <location>
        <begin position="87"/>
        <end position="97"/>
    </location>
</feature>
<feature type="region of interest" description="Disordered" evidence="8">
    <location>
        <begin position="1"/>
        <end position="108"/>
    </location>
</feature>
<accession>A0ABW2HEM0</accession>
<evidence type="ECO:0000256" key="8">
    <source>
        <dbReference type="SAM" id="MobiDB-lite"/>
    </source>
</evidence>
<evidence type="ECO:0000256" key="4">
    <source>
        <dbReference type="ARBA" id="ARBA00023136"/>
    </source>
</evidence>
<protein>
    <recommendedName>
        <fullName evidence="7">Endolytic murein transglycosylase</fullName>
        <ecNumber evidence="7">4.2.2.29</ecNumber>
    </recommendedName>
    <alternativeName>
        <fullName evidence="7">Peptidoglycan lytic transglycosylase</fullName>
    </alternativeName>
    <alternativeName>
        <fullName evidence="7">Peptidoglycan polymerization terminase</fullName>
    </alternativeName>
</protein>
<evidence type="ECO:0000256" key="5">
    <source>
        <dbReference type="ARBA" id="ARBA00023239"/>
    </source>
</evidence>